<keyword evidence="1" id="KW-0805">Transcription regulation</keyword>
<feature type="transmembrane region" description="Helical" evidence="4">
    <location>
        <begin position="155"/>
        <end position="175"/>
    </location>
</feature>
<dbReference type="PANTHER" id="PTHR43280:SF29">
    <property type="entry name" value="ARAC-FAMILY TRANSCRIPTIONAL REGULATOR"/>
    <property type="match status" value="1"/>
</dbReference>
<keyword evidence="4" id="KW-1133">Transmembrane helix</keyword>
<evidence type="ECO:0000259" key="5">
    <source>
        <dbReference type="PROSITE" id="PS01124"/>
    </source>
</evidence>
<feature type="transmembrane region" description="Helical" evidence="4">
    <location>
        <begin position="112"/>
        <end position="134"/>
    </location>
</feature>
<dbReference type="Proteomes" id="UP000218767">
    <property type="component" value="Unassembled WGS sequence"/>
</dbReference>
<evidence type="ECO:0000313" key="7">
    <source>
        <dbReference type="Proteomes" id="UP000218767"/>
    </source>
</evidence>
<dbReference type="SUPFAM" id="SSF46689">
    <property type="entry name" value="Homeodomain-like"/>
    <property type="match status" value="1"/>
</dbReference>
<evidence type="ECO:0000313" key="6">
    <source>
        <dbReference type="EMBL" id="PCI77590.1"/>
    </source>
</evidence>
<evidence type="ECO:0000256" key="1">
    <source>
        <dbReference type="ARBA" id="ARBA00023015"/>
    </source>
</evidence>
<organism evidence="6 7">
    <name type="scientific">SAR86 cluster bacterium</name>
    <dbReference type="NCBI Taxonomy" id="2030880"/>
    <lineage>
        <taxon>Bacteria</taxon>
        <taxon>Pseudomonadati</taxon>
        <taxon>Pseudomonadota</taxon>
        <taxon>Gammaproteobacteria</taxon>
        <taxon>SAR86 cluster</taxon>
    </lineage>
</organism>
<keyword evidence="2" id="KW-0238">DNA-binding</keyword>
<dbReference type="InterPro" id="IPR018060">
    <property type="entry name" value="HTH_AraC"/>
</dbReference>
<feature type="transmembrane region" description="Helical" evidence="4">
    <location>
        <begin position="51"/>
        <end position="71"/>
    </location>
</feature>
<dbReference type="Pfam" id="PF12833">
    <property type="entry name" value="HTH_18"/>
    <property type="match status" value="1"/>
</dbReference>
<keyword evidence="4" id="KW-0812">Transmembrane</keyword>
<dbReference type="SMART" id="SM00342">
    <property type="entry name" value="HTH_ARAC"/>
    <property type="match status" value="1"/>
</dbReference>
<evidence type="ECO:0000256" key="2">
    <source>
        <dbReference type="ARBA" id="ARBA00023125"/>
    </source>
</evidence>
<dbReference type="InterPro" id="IPR020449">
    <property type="entry name" value="Tscrpt_reg_AraC-type_HTH"/>
</dbReference>
<proteinExistence type="predicted"/>
<sequence>MSYLALSQLVLTGLFYFCYFRKSRLGFLVSLLCFCLIPAVLPDFTNPDLLYLNYFMGRVGAATPAILWLLAHALFIDDGKVTPLAWCVLIGYQLARGFATFLDQIYGVADTAFLSTLNALGLLVAFGLALHVIAMATNEISNDLLEERRRIRGPFAAGMGVVMALLVAGLLAPGFLSEEGAERFTQVAVVVSVSLIFLFLLITNLLIFRLAPNSQLIVASSELETESKPIQELRLAESDLELVRELDRRMIEEKLFAETELTIGQLAKLLAVQEYKLRVIINRELGYKNFNQFLNHYRITESCVLLGKRSKHRNISIIAQDVGYASISTFNQAFKNLKGITPTAYKTLHAIEE</sequence>
<comment type="caution">
    <text evidence="6">The sequence shown here is derived from an EMBL/GenBank/DDBJ whole genome shotgun (WGS) entry which is preliminary data.</text>
</comment>
<dbReference type="GO" id="GO:0003700">
    <property type="term" value="F:DNA-binding transcription factor activity"/>
    <property type="evidence" value="ECO:0007669"/>
    <property type="project" value="InterPro"/>
</dbReference>
<dbReference type="InterPro" id="IPR009057">
    <property type="entry name" value="Homeodomain-like_sf"/>
</dbReference>
<gene>
    <name evidence="6" type="ORF">COB20_07710</name>
</gene>
<keyword evidence="3" id="KW-0804">Transcription</keyword>
<dbReference type="Gene3D" id="1.10.10.60">
    <property type="entry name" value="Homeodomain-like"/>
    <property type="match status" value="1"/>
</dbReference>
<feature type="domain" description="HTH araC/xylS-type" evidence="5">
    <location>
        <begin position="245"/>
        <end position="348"/>
    </location>
</feature>
<reference evidence="7" key="1">
    <citation type="submission" date="2017-08" db="EMBL/GenBank/DDBJ databases">
        <title>A dynamic microbial community with high functional redundancy inhabits the cold, oxic subseafloor aquifer.</title>
        <authorList>
            <person name="Tully B.J."/>
            <person name="Wheat C.G."/>
            <person name="Glazer B.T."/>
            <person name="Huber J.A."/>
        </authorList>
    </citation>
    <scope>NUCLEOTIDE SEQUENCE [LARGE SCALE GENOMIC DNA]</scope>
</reference>
<feature type="transmembrane region" description="Helical" evidence="4">
    <location>
        <begin position="83"/>
        <end position="106"/>
    </location>
</feature>
<dbReference type="PANTHER" id="PTHR43280">
    <property type="entry name" value="ARAC-FAMILY TRANSCRIPTIONAL REGULATOR"/>
    <property type="match status" value="1"/>
</dbReference>
<dbReference type="PRINTS" id="PR00032">
    <property type="entry name" value="HTHARAC"/>
</dbReference>
<feature type="transmembrane region" description="Helical" evidence="4">
    <location>
        <begin position="25"/>
        <end position="45"/>
    </location>
</feature>
<evidence type="ECO:0000256" key="4">
    <source>
        <dbReference type="SAM" id="Phobius"/>
    </source>
</evidence>
<accession>A0A2A4X4T9</accession>
<dbReference type="PROSITE" id="PS00041">
    <property type="entry name" value="HTH_ARAC_FAMILY_1"/>
    <property type="match status" value="1"/>
</dbReference>
<keyword evidence="4" id="KW-0472">Membrane</keyword>
<dbReference type="InterPro" id="IPR018062">
    <property type="entry name" value="HTH_AraC-typ_CS"/>
</dbReference>
<name>A0A2A4X4T9_9GAMM</name>
<dbReference type="EMBL" id="NVUL01000044">
    <property type="protein sequence ID" value="PCI77590.1"/>
    <property type="molecule type" value="Genomic_DNA"/>
</dbReference>
<evidence type="ECO:0000256" key="3">
    <source>
        <dbReference type="ARBA" id="ARBA00023163"/>
    </source>
</evidence>
<dbReference type="PROSITE" id="PS01124">
    <property type="entry name" value="HTH_ARAC_FAMILY_2"/>
    <property type="match status" value="1"/>
</dbReference>
<dbReference type="GO" id="GO:0043565">
    <property type="term" value="F:sequence-specific DNA binding"/>
    <property type="evidence" value="ECO:0007669"/>
    <property type="project" value="InterPro"/>
</dbReference>
<dbReference type="AlphaFoldDB" id="A0A2A4X4T9"/>
<protein>
    <recommendedName>
        <fullName evidence="5">HTH araC/xylS-type domain-containing protein</fullName>
    </recommendedName>
</protein>
<feature type="transmembrane region" description="Helical" evidence="4">
    <location>
        <begin position="187"/>
        <end position="208"/>
    </location>
</feature>